<evidence type="ECO:0000313" key="1">
    <source>
        <dbReference type="EnsemblMetazoa" id="G27336.1:cds"/>
    </source>
</evidence>
<sequence>MFGQYQYIATMSHLSNPLERLEFSFLFSLSSLKLKLCDAGVGDAICFTKACVRVVTMSSEMYAFTEIFDKGHRILLEYITQDKKPMGTDLHLLQKLISFTSNLKDASKALQSASGGSGGKERETEWSERLAVHFFLPLSLAQDCVLDISSNDKVLECPCSCKFPIMYGDTSIGHPKTWFGNFDIVIRKASSPQERNKRPKLETEVHIAATVIPEEFSQDPESLQDESSEDDLTEFDSLQKYFSQTVAQSIVFSFYQKKCNQAVNIVPFIAVSKTHVQFHFYDCEKDLYFLSQEMPLFAGDCDELLMETVIATWLVINYRYLLSGPTEEMVRGEKFGFHSNVSDEALNLYRNEIKMGITKLKTKDFDVRNALWRQGVFLNASDTVKRKKKFGKEKS</sequence>
<name>A0A8W8LFY1_MAGGI</name>
<evidence type="ECO:0000313" key="2">
    <source>
        <dbReference type="Proteomes" id="UP000005408"/>
    </source>
</evidence>
<organism evidence="1 2">
    <name type="scientific">Magallana gigas</name>
    <name type="common">Pacific oyster</name>
    <name type="synonym">Crassostrea gigas</name>
    <dbReference type="NCBI Taxonomy" id="29159"/>
    <lineage>
        <taxon>Eukaryota</taxon>
        <taxon>Metazoa</taxon>
        <taxon>Spiralia</taxon>
        <taxon>Lophotrochozoa</taxon>
        <taxon>Mollusca</taxon>
        <taxon>Bivalvia</taxon>
        <taxon>Autobranchia</taxon>
        <taxon>Pteriomorphia</taxon>
        <taxon>Ostreida</taxon>
        <taxon>Ostreoidea</taxon>
        <taxon>Ostreidae</taxon>
        <taxon>Magallana</taxon>
    </lineage>
</organism>
<proteinExistence type="predicted"/>
<dbReference type="GeneID" id="105333164"/>
<dbReference type="AlphaFoldDB" id="A0A8W8LFY1"/>
<keyword evidence="2" id="KW-1185">Reference proteome</keyword>
<reference evidence="1" key="1">
    <citation type="submission" date="2022-08" db="UniProtKB">
        <authorList>
            <consortium name="EnsemblMetazoa"/>
        </authorList>
    </citation>
    <scope>IDENTIFICATION</scope>
    <source>
        <strain evidence="1">05x7-T-G4-1.051#20</strain>
    </source>
</reference>
<protein>
    <submittedName>
        <fullName evidence="1">Uncharacterized protein</fullName>
    </submittedName>
</protein>
<accession>A0A8W8LFY1</accession>
<dbReference type="KEGG" id="crg:105333164"/>
<dbReference type="OrthoDB" id="6128981at2759"/>
<dbReference type="EnsemblMetazoa" id="G27336.1">
    <property type="protein sequence ID" value="G27336.1:cds"/>
    <property type="gene ID" value="G27336"/>
</dbReference>
<dbReference type="Proteomes" id="UP000005408">
    <property type="component" value="Unassembled WGS sequence"/>
</dbReference>